<feature type="region of interest" description="Disordered" evidence="1">
    <location>
        <begin position="1"/>
        <end position="40"/>
    </location>
</feature>
<protein>
    <submittedName>
        <fullName evidence="2">Uncharacterized protein</fullName>
    </submittedName>
</protein>
<keyword evidence="3" id="KW-1185">Reference proteome</keyword>
<dbReference type="AlphaFoldDB" id="A0A328TGR6"/>
<dbReference type="EMBL" id="LJAM02000838">
    <property type="protein sequence ID" value="RAP68325.1"/>
    <property type="molecule type" value="Genomic_DNA"/>
</dbReference>
<name>A0A328TGR6_9GAMM</name>
<accession>A0A328TGR6</accession>
<organism evidence="2 3">
    <name type="scientific">Candidatus Erwinia dacicola</name>
    <dbReference type="NCBI Taxonomy" id="252393"/>
    <lineage>
        <taxon>Bacteria</taxon>
        <taxon>Pseudomonadati</taxon>
        <taxon>Pseudomonadota</taxon>
        <taxon>Gammaproteobacteria</taxon>
        <taxon>Enterobacterales</taxon>
        <taxon>Erwiniaceae</taxon>
        <taxon>Erwinia</taxon>
    </lineage>
</organism>
<comment type="caution">
    <text evidence="2">The sequence shown here is derived from an EMBL/GenBank/DDBJ whole genome shotgun (WGS) entry which is preliminary data.</text>
</comment>
<proteinExistence type="predicted"/>
<gene>
    <name evidence="2" type="ORF">ACZ87_03867</name>
</gene>
<evidence type="ECO:0000313" key="2">
    <source>
        <dbReference type="EMBL" id="RAP68325.1"/>
    </source>
</evidence>
<reference evidence="2" key="1">
    <citation type="submission" date="2018-04" db="EMBL/GenBank/DDBJ databases">
        <title>Genomes of the Obligate Erwinia dacicola and Facultative Enterobacter sp. OLF Endosymbionts of the Olive Fruit fly, Bactrocera oleae.</title>
        <authorList>
            <person name="Estes A.M."/>
            <person name="Hearn D.J."/>
            <person name="Agarwal S."/>
            <person name="Pierson E.A."/>
            <person name="Dunning-Hotopp J.C."/>
        </authorList>
    </citation>
    <scope>NUCLEOTIDE SEQUENCE [LARGE SCALE GENOMIC DNA]</scope>
    <source>
        <strain evidence="2">Oroville</strain>
    </source>
</reference>
<evidence type="ECO:0000256" key="1">
    <source>
        <dbReference type="SAM" id="MobiDB-lite"/>
    </source>
</evidence>
<sequence>MTRASKGQSTDERKNKLPCPEMQRHEHHSRERRSISANGW</sequence>
<dbReference type="Proteomes" id="UP000244334">
    <property type="component" value="Unassembled WGS sequence"/>
</dbReference>
<feature type="compositionally biased region" description="Basic and acidic residues" evidence="1">
    <location>
        <begin position="22"/>
        <end position="34"/>
    </location>
</feature>
<evidence type="ECO:0000313" key="3">
    <source>
        <dbReference type="Proteomes" id="UP000244334"/>
    </source>
</evidence>